<keyword evidence="1" id="KW-1133">Transmembrane helix</keyword>
<proteinExistence type="predicted"/>
<keyword evidence="1" id="KW-0472">Membrane</keyword>
<evidence type="ECO:0000313" key="2">
    <source>
        <dbReference type="EMBL" id="PRZ48405.1"/>
    </source>
</evidence>
<accession>A0A2T1AIG6</accession>
<sequence length="72" mass="7654">MAEADTPMTTQREVRERKRGLYWLIAALVLLVLCFAVFGLAYDFAEEGAATLGDDSSAVVSGEAEAVGVDGE</sequence>
<gene>
    <name evidence="2" type="ORF">CLV89_104233</name>
</gene>
<dbReference type="AlphaFoldDB" id="A0A2T1AIG6"/>
<dbReference type="EMBL" id="PVUF01000004">
    <property type="protein sequence ID" value="PRZ48405.1"/>
    <property type="molecule type" value="Genomic_DNA"/>
</dbReference>
<feature type="transmembrane region" description="Helical" evidence="1">
    <location>
        <begin position="21"/>
        <end position="42"/>
    </location>
</feature>
<dbReference type="Proteomes" id="UP000237718">
    <property type="component" value="Unassembled WGS sequence"/>
</dbReference>
<evidence type="ECO:0000256" key="1">
    <source>
        <dbReference type="SAM" id="Phobius"/>
    </source>
</evidence>
<keyword evidence="1" id="KW-0812">Transmembrane</keyword>
<organism evidence="2 3">
    <name type="scientific">Tritonibacter scottomollicae</name>
    <name type="common">Epibacterium scottomollicae</name>
    <dbReference type="NCBI Taxonomy" id="483013"/>
    <lineage>
        <taxon>Bacteria</taxon>
        <taxon>Pseudomonadati</taxon>
        <taxon>Pseudomonadota</taxon>
        <taxon>Alphaproteobacteria</taxon>
        <taxon>Rhodobacterales</taxon>
        <taxon>Paracoccaceae</taxon>
        <taxon>Tritonibacter</taxon>
    </lineage>
</organism>
<protein>
    <submittedName>
        <fullName evidence="2">Uncharacterized protein</fullName>
    </submittedName>
</protein>
<name>A0A2T1AIG6_TRISK</name>
<evidence type="ECO:0000313" key="3">
    <source>
        <dbReference type="Proteomes" id="UP000237718"/>
    </source>
</evidence>
<comment type="caution">
    <text evidence="2">The sequence shown here is derived from an EMBL/GenBank/DDBJ whole genome shotgun (WGS) entry which is preliminary data.</text>
</comment>
<dbReference type="RefSeq" id="WP_106163340.1">
    <property type="nucleotide sequence ID" value="NZ_JAGDDX010000002.1"/>
</dbReference>
<reference evidence="2 3" key="1">
    <citation type="submission" date="2018-03" db="EMBL/GenBank/DDBJ databases">
        <title>Genomic Encyclopedia of Archaeal and Bacterial Type Strains, Phase II (KMG-II): from individual species to whole genera.</title>
        <authorList>
            <person name="Goeker M."/>
        </authorList>
    </citation>
    <scope>NUCLEOTIDE SEQUENCE [LARGE SCALE GENOMIC DNA]</scope>
    <source>
        <strain evidence="2 3">DSM 25328</strain>
    </source>
</reference>